<comment type="caution">
    <text evidence="6">The sequence shown here is derived from an EMBL/GenBank/DDBJ whole genome shotgun (WGS) entry which is preliminary data.</text>
</comment>
<evidence type="ECO:0000256" key="4">
    <source>
        <dbReference type="SAM" id="Phobius"/>
    </source>
</evidence>
<dbReference type="PIRSF" id="PIRSF037251">
    <property type="entry name" value="Arylacetamide_deacetylase"/>
    <property type="match status" value="1"/>
</dbReference>
<evidence type="ECO:0000256" key="1">
    <source>
        <dbReference type="ARBA" id="ARBA00010515"/>
    </source>
</evidence>
<feature type="domain" description="Alpha/beta hydrolase fold-3" evidence="5">
    <location>
        <begin position="313"/>
        <end position="385"/>
    </location>
</feature>
<keyword evidence="4" id="KW-0472">Membrane</keyword>
<dbReference type="InterPro" id="IPR029058">
    <property type="entry name" value="AB_hydrolase_fold"/>
</dbReference>
<feature type="domain" description="Alpha/beta hydrolase fold-3" evidence="5">
    <location>
        <begin position="114"/>
        <end position="271"/>
    </location>
</feature>
<dbReference type="EMBL" id="JAZGQO010000001">
    <property type="protein sequence ID" value="KAK6194890.1"/>
    <property type="molecule type" value="Genomic_DNA"/>
</dbReference>
<gene>
    <name evidence="6" type="ORF">SNE40_000426</name>
</gene>
<evidence type="ECO:0000259" key="5">
    <source>
        <dbReference type="Pfam" id="PF07859"/>
    </source>
</evidence>
<protein>
    <recommendedName>
        <fullName evidence="5">Alpha/beta hydrolase fold-3 domain-containing protein</fullName>
    </recommendedName>
</protein>
<feature type="active site" evidence="3">
    <location>
        <position position="382"/>
    </location>
</feature>
<reference evidence="6 7" key="1">
    <citation type="submission" date="2024-01" db="EMBL/GenBank/DDBJ databases">
        <title>The genome of the rayed Mediterranean limpet Patella caerulea (Linnaeus, 1758).</title>
        <authorList>
            <person name="Anh-Thu Weber A."/>
            <person name="Halstead-Nussloch G."/>
        </authorList>
    </citation>
    <scope>NUCLEOTIDE SEQUENCE [LARGE SCALE GENOMIC DNA]</scope>
    <source>
        <strain evidence="6">AATW-2023a</strain>
        <tissue evidence="6">Whole specimen</tissue>
    </source>
</reference>
<dbReference type="InterPro" id="IPR013094">
    <property type="entry name" value="AB_hydrolase_3"/>
</dbReference>
<sequence length="414" mass="46429">MGLFSCRNIGIFWSCIILGVSYFLYTPVPDGFAEPWKLRTVLASFKVVGLLGAISEKLGYDSSLNVTRKLAKLALGSEIFSKNDPELEVKDTLFDGVPVRIYKPVNIKTPAAGLVFYHGGGWVMLSVDTYDIFTSFLAKKANIIVISVEYRLAPEHPFPIPFDDCVTATLHLLQNSEKYGVDPTRVAIGGDSAGGNLAAAVSQRLAIEPESFVSKPKLQLLIYPCLQATDFNLPSYLQNNGMGGALTKRMMIRFWMNYIGLKNVSVDDYYFFNNFHTTSFVKQSEYGAYTNVKLLPANIQNQALKFENRDEDTNYELAAKIEDTILNPYFAPLMAQDLSKAPPAYIMNAEFDVLRDDGLLYGERLRQAGVRVHEHNVRHAFHGFITPIGPSETLRYKLGLKVLDEICQYLKRKL</sequence>
<evidence type="ECO:0000313" key="7">
    <source>
        <dbReference type="Proteomes" id="UP001347796"/>
    </source>
</evidence>
<comment type="similarity">
    <text evidence="1">Belongs to the 'GDXG' lipolytic enzyme family.</text>
</comment>
<dbReference type="InterPro" id="IPR050300">
    <property type="entry name" value="GDXG_lipolytic_enzyme"/>
</dbReference>
<feature type="transmembrane region" description="Helical" evidence="4">
    <location>
        <begin position="7"/>
        <end position="25"/>
    </location>
</feature>
<dbReference type="AlphaFoldDB" id="A0AAN8Q9Z6"/>
<dbReference type="InterPro" id="IPR017157">
    <property type="entry name" value="Arylacetamide_deacetylase"/>
</dbReference>
<dbReference type="Proteomes" id="UP001347796">
    <property type="component" value="Unassembled WGS sequence"/>
</dbReference>
<dbReference type="SUPFAM" id="SSF53474">
    <property type="entry name" value="alpha/beta-Hydrolases"/>
    <property type="match status" value="1"/>
</dbReference>
<accession>A0AAN8Q9Z6</accession>
<feature type="active site" evidence="3">
    <location>
        <position position="192"/>
    </location>
</feature>
<feature type="active site" evidence="3">
    <location>
        <position position="352"/>
    </location>
</feature>
<dbReference type="GO" id="GO:0016020">
    <property type="term" value="C:membrane"/>
    <property type="evidence" value="ECO:0007669"/>
    <property type="project" value="InterPro"/>
</dbReference>
<evidence type="ECO:0000313" key="6">
    <source>
        <dbReference type="EMBL" id="KAK6194890.1"/>
    </source>
</evidence>
<dbReference type="PANTHER" id="PTHR48081:SF8">
    <property type="entry name" value="ALPHA_BETA HYDROLASE FOLD-3 DOMAIN-CONTAINING PROTEIN-RELATED"/>
    <property type="match status" value="1"/>
</dbReference>
<keyword evidence="4" id="KW-1133">Transmembrane helix</keyword>
<keyword evidence="2" id="KW-0378">Hydrolase</keyword>
<organism evidence="6 7">
    <name type="scientific">Patella caerulea</name>
    <name type="common">Rayed Mediterranean limpet</name>
    <dbReference type="NCBI Taxonomy" id="87958"/>
    <lineage>
        <taxon>Eukaryota</taxon>
        <taxon>Metazoa</taxon>
        <taxon>Spiralia</taxon>
        <taxon>Lophotrochozoa</taxon>
        <taxon>Mollusca</taxon>
        <taxon>Gastropoda</taxon>
        <taxon>Patellogastropoda</taxon>
        <taxon>Patelloidea</taxon>
        <taxon>Patellidae</taxon>
        <taxon>Patella</taxon>
    </lineage>
</organism>
<keyword evidence="4" id="KW-0812">Transmembrane</keyword>
<evidence type="ECO:0000256" key="3">
    <source>
        <dbReference type="PIRSR" id="PIRSR037251-1"/>
    </source>
</evidence>
<dbReference type="Pfam" id="PF07859">
    <property type="entry name" value="Abhydrolase_3"/>
    <property type="match status" value="2"/>
</dbReference>
<keyword evidence="7" id="KW-1185">Reference proteome</keyword>
<proteinExistence type="inferred from homology"/>
<dbReference type="PANTHER" id="PTHR48081">
    <property type="entry name" value="AB HYDROLASE SUPERFAMILY PROTEIN C4A8.06C"/>
    <property type="match status" value="1"/>
</dbReference>
<dbReference type="GO" id="GO:0052689">
    <property type="term" value="F:carboxylic ester hydrolase activity"/>
    <property type="evidence" value="ECO:0007669"/>
    <property type="project" value="InterPro"/>
</dbReference>
<name>A0AAN8Q9Z6_PATCE</name>
<dbReference type="Gene3D" id="3.40.50.1820">
    <property type="entry name" value="alpha/beta hydrolase"/>
    <property type="match status" value="1"/>
</dbReference>
<evidence type="ECO:0000256" key="2">
    <source>
        <dbReference type="ARBA" id="ARBA00022801"/>
    </source>
</evidence>